<gene>
    <name evidence="3" type="ORF">TRIADDRAFT_52154</name>
</gene>
<organism evidence="3 4">
    <name type="scientific">Trichoplax adhaerens</name>
    <name type="common">Trichoplax reptans</name>
    <dbReference type="NCBI Taxonomy" id="10228"/>
    <lineage>
        <taxon>Eukaryota</taxon>
        <taxon>Metazoa</taxon>
        <taxon>Placozoa</taxon>
        <taxon>Uniplacotomia</taxon>
        <taxon>Trichoplacea</taxon>
        <taxon>Trichoplacidae</taxon>
        <taxon>Trichoplax</taxon>
    </lineage>
</organism>
<evidence type="ECO:0000256" key="2">
    <source>
        <dbReference type="SAM" id="MobiDB-lite"/>
    </source>
</evidence>
<feature type="coiled-coil region" evidence="1">
    <location>
        <begin position="502"/>
        <end position="543"/>
    </location>
</feature>
<evidence type="ECO:0000313" key="4">
    <source>
        <dbReference type="Proteomes" id="UP000009022"/>
    </source>
</evidence>
<feature type="coiled-coil region" evidence="1">
    <location>
        <begin position="200"/>
        <end position="227"/>
    </location>
</feature>
<feature type="compositionally biased region" description="Polar residues" evidence="2">
    <location>
        <begin position="330"/>
        <end position="341"/>
    </location>
</feature>
<dbReference type="GO" id="GO:0005814">
    <property type="term" value="C:centriole"/>
    <property type="evidence" value="ECO:0000318"/>
    <property type="project" value="GO_Central"/>
</dbReference>
<reference evidence="3 4" key="1">
    <citation type="journal article" date="2008" name="Nature">
        <title>The Trichoplax genome and the nature of placozoans.</title>
        <authorList>
            <person name="Srivastava M."/>
            <person name="Begovic E."/>
            <person name="Chapman J."/>
            <person name="Putnam N.H."/>
            <person name="Hellsten U."/>
            <person name="Kawashima T."/>
            <person name="Kuo A."/>
            <person name="Mitros T."/>
            <person name="Salamov A."/>
            <person name="Carpenter M.L."/>
            <person name="Signorovitch A.Y."/>
            <person name="Moreno M.A."/>
            <person name="Kamm K."/>
            <person name="Grimwood J."/>
            <person name="Schmutz J."/>
            <person name="Shapiro H."/>
            <person name="Grigoriev I.V."/>
            <person name="Buss L.W."/>
            <person name="Schierwater B."/>
            <person name="Dellaporta S.L."/>
            <person name="Rokhsar D.S."/>
        </authorList>
    </citation>
    <scope>NUCLEOTIDE SEQUENCE [LARGE SCALE GENOMIC DNA]</scope>
    <source>
        <strain evidence="3 4">Grell-BS-1999</strain>
    </source>
</reference>
<dbReference type="RefSeq" id="XP_002108801.1">
    <property type="nucleotide sequence ID" value="XM_002108765.1"/>
</dbReference>
<feature type="compositionally biased region" description="Basic and acidic residues" evidence="2">
    <location>
        <begin position="1132"/>
        <end position="1141"/>
    </location>
</feature>
<accession>B3RLX3</accession>
<dbReference type="AlphaFoldDB" id="B3RLX3"/>
<dbReference type="PANTHER" id="PTHR21553:SF26">
    <property type="entry name" value="ALMS MOTIF DOMAIN-CONTAINING PROTEIN"/>
    <property type="match status" value="1"/>
</dbReference>
<dbReference type="PhylomeDB" id="B3RLX3"/>
<dbReference type="GO" id="GO:0005829">
    <property type="term" value="C:cytosol"/>
    <property type="evidence" value="ECO:0000318"/>
    <property type="project" value="GO_Central"/>
</dbReference>
<evidence type="ECO:0000313" key="3">
    <source>
        <dbReference type="EMBL" id="EDV29599.1"/>
    </source>
</evidence>
<dbReference type="GeneID" id="6749279"/>
<dbReference type="GO" id="GO:0046599">
    <property type="term" value="P:regulation of centriole replication"/>
    <property type="evidence" value="ECO:0000318"/>
    <property type="project" value="GO_Central"/>
</dbReference>
<proteinExistence type="predicted"/>
<keyword evidence="1" id="KW-0175">Coiled coil</keyword>
<dbReference type="EMBL" id="DS985241">
    <property type="protein sequence ID" value="EDV29599.1"/>
    <property type="molecule type" value="Genomic_DNA"/>
</dbReference>
<feature type="region of interest" description="Disordered" evidence="2">
    <location>
        <begin position="320"/>
        <end position="348"/>
    </location>
</feature>
<name>B3RLX3_TRIAD</name>
<feature type="region of interest" description="Disordered" evidence="2">
    <location>
        <begin position="459"/>
        <end position="479"/>
    </location>
</feature>
<dbReference type="KEGG" id="tad:TRIADDRAFT_52154"/>
<dbReference type="GO" id="GO:0005813">
    <property type="term" value="C:centrosome"/>
    <property type="evidence" value="ECO:0000318"/>
    <property type="project" value="GO_Central"/>
</dbReference>
<dbReference type="InParanoid" id="B3RLX3"/>
<keyword evidence="4" id="KW-1185">Reference proteome</keyword>
<dbReference type="OrthoDB" id="5977325at2759"/>
<feature type="compositionally biased region" description="Acidic residues" evidence="2">
    <location>
        <begin position="462"/>
        <end position="477"/>
    </location>
</feature>
<sequence>MTKSNEKYINHIQEAEHQKAERERRRKLRLIQVRQQEKRIASQLRKKFQERRDNEIELITKHIQAKYQKEQDVKLHIIKRTYQNSLSNVGHGHNMATQVVTAEPKQVSSDAKARALIRHKKALQQIQEIKTSTAEEESRRSEAKKGIVEKQRQLADSMKKIEPATSELILGYASTRYHLPERYIERETFNPDQENAMRAAELESTRMELLKKEKEKARHEYNEKARLRYHSARTKVLLQQDYDDLISELQEYDLLDRQRRQNAVSNLPVNIFQPLNHKIEDDADKQAKLEEQFEDLFSADIDLGDDRLLSKFKSDSSISENLDKEHVENDLQQNDNSGCSRQDSEDTQEINENEMCDLKENTEMDQTDPMKKLLEKIRLQRESLSSIDSKTYNYRANLRFDFNFNNFELTIAKNISRNTDPENENTHSSPVYPSKPKTEITEETERLNEIKRDAAVITGSADDAEEGIEESTEDDKTESDYKIKIDRLSMQDKKPESGTLTIEKQEQAQEDLQKKLLEIQSRNLALEQQQRQLQKDIEEQQQLWARQKLLQEQERDSEIISGLRQITQDESDSLQQQRFHAREKLLETNKPDSQVETDIKEDQRQWAQQKLLEQKKNSDVDDIGGAIISSVTDTTCNDIERENSSLVITSDKVKQYQESILNSSVTNGRYKILGSDRIPLNNSVTARSSNIAELEAKLFTEKKELEDLKYQLEHQRLLYNQEKGLRDKNVVADGNLRNDVESKKQTDSSKAWFDEFIVEDAVNEHEPLLDPAVPLANDNISNYYNNVNLSDRNNVNDSDNKIQLQRLGEELNSTYRHEINIKHHNPSSTSQDITSDNYGFMLSPVPEEEEESDLGGHFSLDALDDDSKIKNKEIMIDNLNKLSNDGNLSSPAMQIISAYNANNENGTTLDDNQHQQPQLQELSEKIEDLNADLQLEPEARLSSYTMSSETSPSSESEHASTKHLRENLNTDALTDIQISFGGVFSSYPLNSLDPADTNVSRNAISTNTTKMVEDNQTAEGSTAKVLSNNSKNNYSSDVHTDESSSTLLAKNENLEERPLIIYGDWPGEESEPAKQTQHLEYEHAENNNTEFTTNEVDDADYSIMLNEYNDMQPFRKFLQEKDTPWDATSEPSSHEEGDTNAKEVTLQDAFLRRKKGFVKNSTSRLKGLKKKR</sequence>
<feature type="region of interest" description="Disordered" evidence="2">
    <location>
        <begin position="417"/>
        <end position="441"/>
    </location>
</feature>
<feature type="compositionally biased region" description="Low complexity" evidence="2">
    <location>
        <begin position="942"/>
        <end position="954"/>
    </location>
</feature>
<feature type="region of interest" description="Disordered" evidence="2">
    <location>
        <begin position="129"/>
        <end position="149"/>
    </location>
</feature>
<evidence type="ECO:0000256" key="1">
    <source>
        <dbReference type="SAM" id="Coils"/>
    </source>
</evidence>
<dbReference type="HOGENOM" id="CLU_273989_0_0_1"/>
<feature type="region of interest" description="Disordered" evidence="2">
    <location>
        <begin position="1"/>
        <end position="22"/>
    </location>
</feature>
<dbReference type="CTD" id="6749279"/>
<feature type="compositionally biased region" description="Basic and acidic residues" evidence="2">
    <location>
        <begin position="136"/>
        <end position="149"/>
    </location>
</feature>
<feature type="region of interest" description="Disordered" evidence="2">
    <location>
        <begin position="1119"/>
        <end position="1146"/>
    </location>
</feature>
<protein>
    <submittedName>
        <fullName evidence="3">Uncharacterized protein</fullName>
    </submittedName>
</protein>
<dbReference type="Proteomes" id="UP000009022">
    <property type="component" value="Unassembled WGS sequence"/>
</dbReference>
<dbReference type="PANTHER" id="PTHR21553">
    <property type="entry name" value="ALMS1-RELATED"/>
    <property type="match status" value="1"/>
</dbReference>
<dbReference type="eggNOG" id="ENOG502QSZR">
    <property type="taxonomic scope" value="Eukaryota"/>
</dbReference>
<feature type="region of interest" description="Disordered" evidence="2">
    <location>
        <begin position="942"/>
        <end position="963"/>
    </location>
</feature>